<sequence>MYDVFVEPFVQFGFMRRALVACVALGLGAGAVGLFLVLRRMTLIGDAMSHAIMPGAALGFLLYGGVSLFAMGLGGLVAGSLVVIGSSLVNRKTKLAEDASFGAFHIASLALGVLLISLGGSNIDLMQILFGSILSIDNQTILLVAGIATFSMISLAFLFRSLVMDSFDTKFLSVVSGRGAVTQNLFMLLVVINLVSGFEAVGTLMSVGIIIIPSITSILWSNRISTMIMISTLNITASTYIGLVLSYHLNIPSSSAIILVLTLFYVISLMLTTKKNKQLTLELNNEN</sequence>
<dbReference type="GO" id="GO:0055085">
    <property type="term" value="P:transmembrane transport"/>
    <property type="evidence" value="ECO:0007669"/>
    <property type="project" value="InterPro"/>
</dbReference>
<reference evidence="8" key="1">
    <citation type="submission" date="2020-03" db="EMBL/GenBank/DDBJ databases">
        <title>Five strains of Vibrio campbellii isolated from Mariana Trench.</title>
        <authorList>
            <person name="Liang J."/>
            <person name="Zhang X.-H."/>
        </authorList>
    </citation>
    <scope>NUCLEOTIDE SEQUENCE</scope>
    <source>
        <strain evidence="8">LJC014</strain>
    </source>
</reference>
<organism evidence="8 9">
    <name type="scientific">Vibrio campbellii</name>
    <dbReference type="NCBI Taxonomy" id="680"/>
    <lineage>
        <taxon>Bacteria</taxon>
        <taxon>Pseudomonadati</taxon>
        <taxon>Pseudomonadota</taxon>
        <taxon>Gammaproteobacteria</taxon>
        <taxon>Vibrionales</taxon>
        <taxon>Vibrionaceae</taxon>
        <taxon>Vibrio</taxon>
    </lineage>
</organism>
<dbReference type="AlphaFoldDB" id="A0AAE9N5B6"/>
<dbReference type="InterPro" id="IPR001626">
    <property type="entry name" value="ABC_TroCD"/>
</dbReference>
<name>A0AAE9N5B6_9VIBR</name>
<proteinExistence type="inferred from homology"/>
<dbReference type="PANTHER" id="PTHR30477:SF13">
    <property type="entry name" value="IRON TRANSPORT SYSTEM MEMBRANE PROTEIN HI_0360-RELATED"/>
    <property type="match status" value="1"/>
</dbReference>
<dbReference type="Proteomes" id="UP001058687">
    <property type="component" value="Chromosome 2"/>
</dbReference>
<comment type="similarity">
    <text evidence="2 6">Belongs to the ABC-3 integral membrane protein family.</text>
</comment>
<evidence type="ECO:0000256" key="1">
    <source>
        <dbReference type="ARBA" id="ARBA00004141"/>
    </source>
</evidence>
<feature type="transmembrane region" description="Helical" evidence="7">
    <location>
        <begin position="255"/>
        <end position="273"/>
    </location>
</feature>
<dbReference type="InterPro" id="IPR037294">
    <property type="entry name" value="ABC_BtuC-like"/>
</dbReference>
<evidence type="ECO:0000256" key="2">
    <source>
        <dbReference type="ARBA" id="ARBA00008034"/>
    </source>
</evidence>
<evidence type="ECO:0000313" key="8">
    <source>
        <dbReference type="EMBL" id="UTZ29771.1"/>
    </source>
</evidence>
<keyword evidence="4 7" id="KW-1133">Transmembrane helix</keyword>
<feature type="transmembrane region" description="Helical" evidence="7">
    <location>
        <begin position="227"/>
        <end position="249"/>
    </location>
</feature>
<dbReference type="GO" id="GO:0043190">
    <property type="term" value="C:ATP-binding cassette (ABC) transporter complex"/>
    <property type="evidence" value="ECO:0007669"/>
    <property type="project" value="InterPro"/>
</dbReference>
<dbReference type="Gene3D" id="1.10.3470.10">
    <property type="entry name" value="ABC transporter involved in vitamin B12 uptake, BtuC"/>
    <property type="match status" value="1"/>
</dbReference>
<evidence type="ECO:0000256" key="6">
    <source>
        <dbReference type="RuleBase" id="RU003943"/>
    </source>
</evidence>
<dbReference type="Pfam" id="PF00950">
    <property type="entry name" value="ABC-3"/>
    <property type="match status" value="1"/>
</dbReference>
<evidence type="ECO:0000256" key="3">
    <source>
        <dbReference type="ARBA" id="ARBA00022692"/>
    </source>
</evidence>
<accession>A0AAE9N5B6</accession>
<evidence type="ECO:0000313" key="9">
    <source>
        <dbReference type="Proteomes" id="UP001058687"/>
    </source>
</evidence>
<dbReference type="GO" id="GO:0010043">
    <property type="term" value="P:response to zinc ion"/>
    <property type="evidence" value="ECO:0007669"/>
    <property type="project" value="TreeGrafter"/>
</dbReference>
<protein>
    <submittedName>
        <fullName evidence="8">Metal ABC transporter permease</fullName>
    </submittedName>
</protein>
<evidence type="ECO:0000256" key="5">
    <source>
        <dbReference type="ARBA" id="ARBA00023136"/>
    </source>
</evidence>
<gene>
    <name evidence="8" type="ORF">HB761_19630</name>
</gene>
<keyword evidence="6" id="KW-0813">Transport</keyword>
<feature type="transmembrane region" description="Helical" evidence="7">
    <location>
        <begin position="18"/>
        <end position="38"/>
    </location>
</feature>
<evidence type="ECO:0000256" key="4">
    <source>
        <dbReference type="ARBA" id="ARBA00022989"/>
    </source>
</evidence>
<feature type="transmembrane region" description="Helical" evidence="7">
    <location>
        <begin position="101"/>
        <end position="120"/>
    </location>
</feature>
<dbReference type="PANTHER" id="PTHR30477">
    <property type="entry name" value="ABC-TRANSPORTER METAL-BINDING PROTEIN"/>
    <property type="match status" value="1"/>
</dbReference>
<evidence type="ECO:0000256" key="7">
    <source>
        <dbReference type="SAM" id="Phobius"/>
    </source>
</evidence>
<comment type="subcellular location">
    <subcellularLocation>
        <location evidence="6">Cell membrane</location>
        <topology evidence="6">Multi-pass membrane protein</topology>
    </subcellularLocation>
    <subcellularLocation>
        <location evidence="1">Membrane</location>
        <topology evidence="1">Multi-pass membrane protein</topology>
    </subcellularLocation>
</comment>
<feature type="transmembrane region" description="Helical" evidence="7">
    <location>
        <begin position="140"/>
        <end position="159"/>
    </location>
</feature>
<feature type="transmembrane region" description="Helical" evidence="7">
    <location>
        <begin position="201"/>
        <end position="220"/>
    </location>
</feature>
<keyword evidence="5 7" id="KW-0472">Membrane</keyword>
<dbReference type="EMBL" id="CP050468">
    <property type="protein sequence ID" value="UTZ29771.1"/>
    <property type="molecule type" value="Genomic_DNA"/>
</dbReference>
<dbReference type="SUPFAM" id="SSF81345">
    <property type="entry name" value="ABC transporter involved in vitamin B12 uptake, BtuC"/>
    <property type="match status" value="1"/>
</dbReference>
<keyword evidence="3 6" id="KW-0812">Transmembrane</keyword>